<dbReference type="GO" id="GO:0003684">
    <property type="term" value="F:damaged DNA binding"/>
    <property type="evidence" value="ECO:0007669"/>
    <property type="project" value="InterPro"/>
</dbReference>
<dbReference type="SUPFAM" id="SSF81624">
    <property type="entry name" value="N-terminal domain of MutM-like DNA repair proteins"/>
    <property type="match status" value="1"/>
</dbReference>
<comment type="cofactor">
    <cofactor evidence="15">
        <name>Zn(2+)</name>
        <dbReference type="ChEBI" id="CHEBI:29105"/>
    </cofactor>
    <text evidence="15">Binds 1 zinc ion per subunit.</text>
</comment>
<feature type="binding site" evidence="15">
    <location>
        <position position="170"/>
    </location>
    <ligand>
        <name>DNA</name>
        <dbReference type="ChEBI" id="CHEBI:16991"/>
    </ligand>
</feature>
<keyword evidence="7 15" id="KW-0378">Hydrolase</keyword>
<dbReference type="Proteomes" id="UP000033220">
    <property type="component" value="Chromosome DSM 122"/>
</dbReference>
<evidence type="ECO:0000256" key="2">
    <source>
        <dbReference type="ARBA" id="ARBA00009409"/>
    </source>
</evidence>
<dbReference type="Pfam" id="PF01149">
    <property type="entry name" value="Fapy_DNA_glyco"/>
    <property type="match status" value="1"/>
</dbReference>
<dbReference type="Pfam" id="PF06831">
    <property type="entry name" value="H2TH"/>
    <property type="match status" value="1"/>
</dbReference>
<accession>H6SJ20</accession>
<comment type="subunit">
    <text evidence="3 15">Monomer.</text>
</comment>
<dbReference type="EC" id="4.2.99.18" evidence="15"/>
<name>H6SJ20_PARPM</name>
<dbReference type="PROSITE" id="PS51066">
    <property type="entry name" value="ZF_FPG_2"/>
    <property type="match status" value="1"/>
</dbReference>
<dbReference type="PANTHER" id="PTHR22993:SF9">
    <property type="entry name" value="FORMAMIDOPYRIMIDINE-DNA GLYCOSYLASE"/>
    <property type="match status" value="1"/>
</dbReference>
<reference evidence="18 19" key="1">
    <citation type="submission" date="2012-02" db="EMBL/GenBank/DDBJ databases">
        <title>Shotgun genome sequence of Phaeospirillum photometricum DSM 122.</title>
        <authorList>
            <person name="Duquesne K."/>
            <person name="Sturgis J."/>
        </authorList>
    </citation>
    <scope>NUCLEOTIDE SEQUENCE [LARGE SCALE GENOMIC DNA]</scope>
    <source>
        <strain evidence="19">DSM122</strain>
    </source>
</reference>
<dbReference type="HOGENOM" id="CLU_038423_1_1_5"/>
<feature type="binding site" evidence="15">
    <location>
        <position position="151"/>
    </location>
    <ligand>
        <name>DNA</name>
        <dbReference type="ChEBI" id="CHEBI:16991"/>
    </ligand>
</feature>
<dbReference type="InterPro" id="IPR012319">
    <property type="entry name" value="FPG_cat"/>
</dbReference>
<feature type="active site" description="Proton donor; for beta-elimination activity" evidence="15">
    <location>
        <position position="115"/>
    </location>
</feature>
<gene>
    <name evidence="15 18" type="primary">mutM</name>
    <name evidence="15" type="synonym">fpg</name>
    <name evidence="18" type="ORF">RSPPHO_01359</name>
</gene>
<dbReference type="STRING" id="1150469.RSPPHO_01359"/>
<dbReference type="InterPro" id="IPR000214">
    <property type="entry name" value="Znf_DNA_glyclase/AP_lyase"/>
</dbReference>
<dbReference type="CDD" id="cd08966">
    <property type="entry name" value="EcFpg-like_N"/>
    <property type="match status" value="1"/>
</dbReference>
<keyword evidence="9 15" id="KW-0238">DNA-binding</keyword>
<keyword evidence="5 15" id="KW-0227">DNA damage</keyword>
<keyword evidence="19" id="KW-1185">Reference proteome</keyword>
<dbReference type="InterPro" id="IPR035937">
    <property type="entry name" value="FPG_N"/>
</dbReference>
<evidence type="ECO:0000256" key="7">
    <source>
        <dbReference type="ARBA" id="ARBA00022801"/>
    </source>
</evidence>
<evidence type="ECO:0000313" key="19">
    <source>
        <dbReference type="Proteomes" id="UP000033220"/>
    </source>
</evidence>
<evidence type="ECO:0000256" key="12">
    <source>
        <dbReference type="ARBA" id="ARBA00023268"/>
    </source>
</evidence>
<evidence type="ECO:0000256" key="13">
    <source>
        <dbReference type="ARBA" id="ARBA00023295"/>
    </source>
</evidence>
<evidence type="ECO:0000256" key="15">
    <source>
        <dbReference type="HAMAP-Rule" id="MF_00103"/>
    </source>
</evidence>
<evidence type="ECO:0000256" key="14">
    <source>
        <dbReference type="ARBA" id="ARBA00044632"/>
    </source>
</evidence>
<dbReference type="HAMAP" id="MF_00103">
    <property type="entry name" value="Fapy_DNA_glycosyl"/>
    <property type="match status" value="1"/>
</dbReference>
<keyword evidence="6 15" id="KW-0863">Zinc-finger</keyword>
<proteinExistence type="inferred from homology"/>
<evidence type="ECO:0000313" key="18">
    <source>
        <dbReference type="EMBL" id="CCG07985.1"/>
    </source>
</evidence>
<evidence type="ECO:0000256" key="6">
    <source>
        <dbReference type="ARBA" id="ARBA00022771"/>
    </source>
</evidence>
<dbReference type="AlphaFoldDB" id="H6SJ20"/>
<keyword evidence="11 15" id="KW-0456">Lyase</keyword>
<evidence type="ECO:0000256" key="11">
    <source>
        <dbReference type="ARBA" id="ARBA00023239"/>
    </source>
</evidence>
<dbReference type="PATRIC" id="fig|1150469.3.peg.1535"/>
<evidence type="ECO:0000256" key="9">
    <source>
        <dbReference type="ARBA" id="ARBA00023125"/>
    </source>
</evidence>
<dbReference type="GO" id="GO:0140078">
    <property type="term" value="F:class I DNA-(apurinic or apyrimidinic site) endonuclease activity"/>
    <property type="evidence" value="ECO:0007669"/>
    <property type="project" value="UniProtKB-EC"/>
</dbReference>
<evidence type="ECO:0000256" key="5">
    <source>
        <dbReference type="ARBA" id="ARBA00022763"/>
    </source>
</evidence>
<dbReference type="GO" id="GO:0008270">
    <property type="term" value="F:zinc ion binding"/>
    <property type="evidence" value="ECO:0007669"/>
    <property type="project" value="UniProtKB-UniRule"/>
</dbReference>
<dbReference type="InterPro" id="IPR015886">
    <property type="entry name" value="H2TH_FPG"/>
</dbReference>
<feature type="domain" description="Formamidopyrimidine-DNA glycosylase catalytic" evidence="17">
    <location>
        <begin position="59"/>
        <end position="173"/>
    </location>
</feature>
<dbReference type="SMART" id="SM01232">
    <property type="entry name" value="H2TH"/>
    <property type="match status" value="1"/>
</dbReference>
<evidence type="ECO:0000256" key="10">
    <source>
        <dbReference type="ARBA" id="ARBA00023204"/>
    </source>
</evidence>
<keyword evidence="8 15" id="KW-0862">Zinc</keyword>
<evidence type="ECO:0000259" key="16">
    <source>
        <dbReference type="PROSITE" id="PS51066"/>
    </source>
</evidence>
<dbReference type="SUPFAM" id="SSF57716">
    <property type="entry name" value="Glucocorticoid receptor-like (DNA-binding domain)"/>
    <property type="match status" value="1"/>
</dbReference>
<evidence type="ECO:0000259" key="17">
    <source>
        <dbReference type="PROSITE" id="PS51068"/>
    </source>
</evidence>
<feature type="active site" description="Schiff-base intermediate with DNA" evidence="15">
    <location>
        <position position="59"/>
    </location>
</feature>
<feature type="active site" description="Proton donor" evidence="15">
    <location>
        <position position="60"/>
    </location>
</feature>
<comment type="catalytic activity">
    <reaction evidence="1 15">
        <text>Hydrolysis of DNA containing ring-opened 7-methylguanine residues, releasing 2,6-diamino-4-hydroxy-5-(N-methyl)formamidopyrimidine.</text>
        <dbReference type="EC" id="3.2.2.23"/>
    </reaction>
</comment>
<keyword evidence="10 15" id="KW-0234">DNA repair</keyword>
<dbReference type="NCBIfam" id="TIGR00577">
    <property type="entry name" value="fpg"/>
    <property type="match status" value="1"/>
</dbReference>
<evidence type="ECO:0000256" key="8">
    <source>
        <dbReference type="ARBA" id="ARBA00022833"/>
    </source>
</evidence>
<dbReference type="eggNOG" id="COG0266">
    <property type="taxonomic scope" value="Bacteria"/>
</dbReference>
<feature type="binding site" evidence="15">
    <location>
        <position position="213"/>
    </location>
    <ligand>
        <name>DNA</name>
        <dbReference type="ChEBI" id="CHEBI:16991"/>
    </ligand>
</feature>
<keyword evidence="13 15" id="KW-0326">Glycosidase</keyword>
<comment type="similarity">
    <text evidence="2 15">Belongs to the FPG family.</text>
</comment>
<dbReference type="KEGG" id="rpm:RSPPHO_01359"/>
<dbReference type="EMBL" id="HE663493">
    <property type="protein sequence ID" value="CCG07985.1"/>
    <property type="molecule type" value="Genomic_DNA"/>
</dbReference>
<dbReference type="NCBIfam" id="NF002211">
    <property type="entry name" value="PRK01103.1"/>
    <property type="match status" value="1"/>
</dbReference>
<comment type="function">
    <text evidence="15">Involved in base excision repair of DNA damaged by oxidation or by mutagenic agents. Acts as DNA glycosylase that recognizes and removes damaged bases. Has a preference for oxidized purines, such as 7,8-dihydro-8-oxoguanine (8-oxoG). Has AP (apurinic/apyrimidinic) lyase activity and introduces nicks in the DNA strand. Cleaves the DNA backbone by beta-delta elimination to generate a single-strand break at the site of the removed base with both 3'- and 5'-phosphates.</text>
</comment>
<evidence type="ECO:0000256" key="3">
    <source>
        <dbReference type="ARBA" id="ARBA00011245"/>
    </source>
</evidence>
<dbReference type="SUPFAM" id="SSF46946">
    <property type="entry name" value="S13-like H2TH domain"/>
    <property type="match status" value="1"/>
</dbReference>
<dbReference type="InterPro" id="IPR010979">
    <property type="entry name" value="Ribosomal_uS13-like_H2TH"/>
</dbReference>
<evidence type="ECO:0000256" key="1">
    <source>
        <dbReference type="ARBA" id="ARBA00001668"/>
    </source>
</evidence>
<dbReference type="EC" id="3.2.2.23" evidence="15"/>
<dbReference type="Gene3D" id="1.10.8.50">
    <property type="match status" value="1"/>
</dbReference>
<organism evidence="18 19">
    <name type="scientific">Pararhodospirillum photometricum DSM 122</name>
    <dbReference type="NCBI Taxonomy" id="1150469"/>
    <lineage>
        <taxon>Bacteria</taxon>
        <taxon>Pseudomonadati</taxon>
        <taxon>Pseudomonadota</taxon>
        <taxon>Alphaproteobacteria</taxon>
        <taxon>Rhodospirillales</taxon>
        <taxon>Rhodospirillaceae</taxon>
        <taxon>Pararhodospirillum</taxon>
    </lineage>
</organism>
<dbReference type="FunFam" id="1.10.8.50:FF:000003">
    <property type="entry name" value="Formamidopyrimidine-DNA glycosylase"/>
    <property type="match status" value="1"/>
</dbReference>
<keyword evidence="4 15" id="KW-0479">Metal-binding</keyword>
<sequence>MSSRYPVSCAHLRASDQWEEQVFPPSSGVDPQATGRKVPPWDRPRGPLFSSWTASLAMPELPEVETLRKGLFPHLVGRRLIRVEARRPSLRLPLPPDLASRLTGRRVKDLTRRAKYLIFTLEDGLEGLLHLGMSGRVTVAPWENHPAPGRHDHVLIDTDAGQRLTFCDPRRFGLLVFAGPEGALAHPLLAGLGPEPLDPALTAPILAARLAGRQGPLKTVLLDQKVLAGLGNIYVCEALFRAGLSPWRPAADLDLGEVGRLLAAIQGVLGEALAAGGSSLRDYRQADGSSGLFQLEVAVYGREGEPCPGCTCLVGQTGGIVRAVQAGRSTFFCPRRQA</sequence>
<dbReference type="PROSITE" id="PS51068">
    <property type="entry name" value="FPG_CAT"/>
    <property type="match status" value="1"/>
</dbReference>
<dbReference type="GO" id="GO:0034039">
    <property type="term" value="F:8-oxo-7,8-dihydroguanine DNA N-glycosylase activity"/>
    <property type="evidence" value="ECO:0007669"/>
    <property type="project" value="TreeGrafter"/>
</dbReference>
<dbReference type="GO" id="GO:0006284">
    <property type="term" value="P:base-excision repair"/>
    <property type="evidence" value="ECO:0007669"/>
    <property type="project" value="InterPro"/>
</dbReference>
<dbReference type="SMART" id="SM00898">
    <property type="entry name" value="Fapy_DNA_glyco"/>
    <property type="match status" value="1"/>
</dbReference>
<protein>
    <recommendedName>
        <fullName evidence="15">Formamidopyrimidine-DNA glycosylase</fullName>
        <shortName evidence="15">Fapy-DNA glycosylase</shortName>
        <ecNumber evidence="15">3.2.2.23</ecNumber>
    </recommendedName>
    <alternativeName>
        <fullName evidence="15">DNA-(apurinic or apyrimidinic site) lyase MutM</fullName>
        <shortName evidence="15">AP lyase MutM</shortName>
        <ecNumber evidence="15">4.2.99.18</ecNumber>
    </alternativeName>
</protein>
<dbReference type="InterPro" id="IPR020629">
    <property type="entry name" value="FPG_Glyclase"/>
</dbReference>
<dbReference type="PANTHER" id="PTHR22993">
    <property type="entry name" value="FORMAMIDOPYRIMIDINE-DNA GLYCOSYLASE"/>
    <property type="match status" value="1"/>
</dbReference>
<feature type="active site" description="Proton donor; for delta-elimination activity" evidence="15">
    <location>
        <position position="328"/>
    </location>
</feature>
<feature type="domain" description="FPG-type" evidence="16">
    <location>
        <begin position="298"/>
        <end position="338"/>
    </location>
</feature>
<comment type="catalytic activity">
    <reaction evidence="14 15">
        <text>2'-deoxyribonucleotide-(2'-deoxyribose 5'-phosphate)-2'-deoxyribonucleotide-DNA = a 3'-end 2'-deoxyribonucleotide-(2,3-dehydro-2,3-deoxyribose 5'-phosphate)-DNA + a 5'-end 5'-phospho-2'-deoxyribonucleoside-DNA + H(+)</text>
        <dbReference type="Rhea" id="RHEA:66592"/>
        <dbReference type="Rhea" id="RHEA-COMP:13180"/>
        <dbReference type="Rhea" id="RHEA-COMP:16897"/>
        <dbReference type="Rhea" id="RHEA-COMP:17067"/>
        <dbReference type="ChEBI" id="CHEBI:15378"/>
        <dbReference type="ChEBI" id="CHEBI:136412"/>
        <dbReference type="ChEBI" id="CHEBI:157695"/>
        <dbReference type="ChEBI" id="CHEBI:167181"/>
        <dbReference type="EC" id="4.2.99.18"/>
    </reaction>
</comment>
<keyword evidence="12 15" id="KW-0511">Multifunctional enzyme</keyword>
<evidence type="ECO:0000256" key="4">
    <source>
        <dbReference type="ARBA" id="ARBA00022723"/>
    </source>
</evidence>
<dbReference type="Gene3D" id="3.20.190.10">
    <property type="entry name" value="MutM-like, N-terminal"/>
    <property type="match status" value="1"/>
</dbReference>